<dbReference type="EMBL" id="JAGSXH010000018">
    <property type="protein sequence ID" value="MBS2962963.1"/>
    <property type="molecule type" value="Genomic_DNA"/>
</dbReference>
<gene>
    <name evidence="1" type="ORF">KGA66_07905</name>
</gene>
<comment type="caution">
    <text evidence="1">The sequence shown here is derived from an EMBL/GenBank/DDBJ whole genome shotgun (WGS) entry which is preliminary data.</text>
</comment>
<name>A0A8J8BBB8_9ACTN</name>
<evidence type="ECO:0000313" key="2">
    <source>
        <dbReference type="Proteomes" id="UP000677913"/>
    </source>
</evidence>
<accession>A0A8J8BBB8</accession>
<reference evidence="1" key="1">
    <citation type="submission" date="2021-04" db="EMBL/GenBank/DDBJ databases">
        <title>Genome based classification of Actinospica acidithermotolerans sp. nov., an actinobacterium isolated from an Indonesian hot spring.</title>
        <authorList>
            <person name="Kusuma A.B."/>
            <person name="Putra K.E."/>
            <person name="Nafisah S."/>
            <person name="Loh J."/>
            <person name="Nouioui I."/>
            <person name="Goodfellow M."/>
        </authorList>
    </citation>
    <scope>NUCLEOTIDE SEQUENCE</scope>
    <source>
        <strain evidence="1">DSM 45618</strain>
    </source>
</reference>
<protein>
    <submittedName>
        <fullName evidence="1">Uncharacterized protein</fullName>
    </submittedName>
</protein>
<dbReference type="Proteomes" id="UP000677913">
    <property type="component" value="Unassembled WGS sequence"/>
</dbReference>
<organism evidence="1 2">
    <name type="scientific">Actinocrinis puniceicyclus</name>
    <dbReference type="NCBI Taxonomy" id="977794"/>
    <lineage>
        <taxon>Bacteria</taxon>
        <taxon>Bacillati</taxon>
        <taxon>Actinomycetota</taxon>
        <taxon>Actinomycetes</taxon>
        <taxon>Catenulisporales</taxon>
        <taxon>Actinospicaceae</taxon>
        <taxon>Actinocrinis</taxon>
    </lineage>
</organism>
<sequence>MCGQSGFGFVEECEADQAFQLCADAFDVLGQDLEIERKAHLASVQRPLLVAE</sequence>
<evidence type="ECO:0000313" key="1">
    <source>
        <dbReference type="EMBL" id="MBS2962963.1"/>
    </source>
</evidence>
<proteinExistence type="predicted"/>
<dbReference type="RefSeq" id="WP_211466204.1">
    <property type="nucleotide sequence ID" value="NZ_JAGSXH010000018.1"/>
</dbReference>
<keyword evidence="2" id="KW-1185">Reference proteome</keyword>
<dbReference type="AlphaFoldDB" id="A0A8J8BBB8"/>